<evidence type="ECO:0000256" key="6">
    <source>
        <dbReference type="SAM" id="Phobius"/>
    </source>
</evidence>
<dbReference type="GO" id="GO:0016020">
    <property type="term" value="C:membrane"/>
    <property type="evidence" value="ECO:0007669"/>
    <property type="project" value="UniProtKB-SubCell"/>
</dbReference>
<evidence type="ECO:0000313" key="9">
    <source>
        <dbReference type="Proteomes" id="UP000050949"/>
    </source>
</evidence>
<comment type="subcellular location">
    <subcellularLocation>
        <location evidence="1">Membrane</location>
        <topology evidence="1">Multi-pass membrane protein</topology>
    </subcellularLocation>
</comment>
<evidence type="ECO:0000256" key="5">
    <source>
        <dbReference type="SAM" id="MobiDB-lite"/>
    </source>
</evidence>
<dbReference type="Proteomes" id="UP000050949">
    <property type="component" value="Unassembled WGS sequence"/>
</dbReference>
<organism evidence="8 9">
    <name type="scientific">Schleiferilactobacillus harbinensis DSM 16991</name>
    <dbReference type="NCBI Taxonomy" id="1122147"/>
    <lineage>
        <taxon>Bacteria</taxon>
        <taxon>Bacillati</taxon>
        <taxon>Bacillota</taxon>
        <taxon>Bacilli</taxon>
        <taxon>Lactobacillales</taxon>
        <taxon>Lactobacillaceae</taxon>
        <taxon>Schleiferilactobacillus</taxon>
    </lineage>
</organism>
<proteinExistence type="predicted"/>
<protein>
    <recommendedName>
        <fullName evidence="7">TM2 domain-containing protein</fullName>
    </recommendedName>
</protein>
<reference evidence="8 9" key="1">
    <citation type="journal article" date="2015" name="Genome Announc.">
        <title>Expanding the biotechnology potential of lactobacilli through comparative genomics of 213 strains and associated genera.</title>
        <authorList>
            <person name="Sun Z."/>
            <person name="Harris H.M."/>
            <person name="McCann A."/>
            <person name="Guo C."/>
            <person name="Argimon S."/>
            <person name="Zhang W."/>
            <person name="Yang X."/>
            <person name="Jeffery I.B."/>
            <person name="Cooney J.C."/>
            <person name="Kagawa T.F."/>
            <person name="Liu W."/>
            <person name="Song Y."/>
            <person name="Salvetti E."/>
            <person name="Wrobel A."/>
            <person name="Rasinkangas P."/>
            <person name="Parkhill J."/>
            <person name="Rea M.C."/>
            <person name="O'Sullivan O."/>
            <person name="Ritari J."/>
            <person name="Douillard F.P."/>
            <person name="Paul Ross R."/>
            <person name="Yang R."/>
            <person name="Briner A.E."/>
            <person name="Felis G.E."/>
            <person name="de Vos W.M."/>
            <person name="Barrangou R."/>
            <person name="Klaenhammer T.R."/>
            <person name="Caufield P.W."/>
            <person name="Cui Y."/>
            <person name="Zhang H."/>
            <person name="O'Toole P.W."/>
        </authorList>
    </citation>
    <scope>NUCLEOTIDE SEQUENCE [LARGE SCALE GENOMIC DNA]</scope>
    <source>
        <strain evidence="8 9">DSM 16991</strain>
    </source>
</reference>
<dbReference type="EMBL" id="AZFW01000124">
    <property type="protein sequence ID" value="KRM25173.1"/>
    <property type="molecule type" value="Genomic_DNA"/>
</dbReference>
<dbReference type="InterPro" id="IPR007829">
    <property type="entry name" value="TM2"/>
</dbReference>
<evidence type="ECO:0000259" key="7">
    <source>
        <dbReference type="Pfam" id="PF05154"/>
    </source>
</evidence>
<gene>
    <name evidence="8" type="ORF">FC91_GL001071</name>
</gene>
<dbReference type="Pfam" id="PF05154">
    <property type="entry name" value="TM2"/>
    <property type="match status" value="1"/>
</dbReference>
<dbReference type="PATRIC" id="fig|1122147.4.peg.1110"/>
<feature type="region of interest" description="Disordered" evidence="5">
    <location>
        <begin position="107"/>
        <end position="126"/>
    </location>
</feature>
<dbReference type="AlphaFoldDB" id="A0A0R1X5Q9"/>
<keyword evidence="4 6" id="KW-0472">Membrane</keyword>
<accession>A0A0R1X5Q9</accession>
<evidence type="ECO:0000256" key="2">
    <source>
        <dbReference type="ARBA" id="ARBA00022692"/>
    </source>
</evidence>
<dbReference type="RefSeq" id="WP_035441276.1">
    <property type="nucleotide sequence ID" value="NZ_AUEH01000074.1"/>
</dbReference>
<evidence type="ECO:0000256" key="3">
    <source>
        <dbReference type="ARBA" id="ARBA00022989"/>
    </source>
</evidence>
<dbReference type="eggNOG" id="COG2314">
    <property type="taxonomic scope" value="Bacteria"/>
</dbReference>
<dbReference type="OrthoDB" id="2004788at2"/>
<evidence type="ECO:0000313" key="8">
    <source>
        <dbReference type="EMBL" id="KRM25173.1"/>
    </source>
</evidence>
<evidence type="ECO:0000256" key="1">
    <source>
        <dbReference type="ARBA" id="ARBA00004141"/>
    </source>
</evidence>
<keyword evidence="3 6" id="KW-1133">Transmembrane helix</keyword>
<name>A0A0R1X5Q9_9LACO</name>
<comment type="caution">
    <text evidence="8">The sequence shown here is derived from an EMBL/GenBank/DDBJ whole genome shotgun (WGS) entry which is preliminary data.</text>
</comment>
<sequence length="126" mass="14239">MQNAYLLHQLTTQERILVNSEVEKRKKSTVAPYLLWWFTGVIGGHRYYMGKTGSAVAMTLITVLTFGIVAIVTGIWAFIDVFSISKWLQEDQDRIEMQAATEILNSRPAAPIAPRSHDENTDPMEV</sequence>
<evidence type="ECO:0000256" key="4">
    <source>
        <dbReference type="ARBA" id="ARBA00023136"/>
    </source>
</evidence>
<feature type="transmembrane region" description="Helical" evidence="6">
    <location>
        <begin position="55"/>
        <end position="79"/>
    </location>
</feature>
<keyword evidence="2 6" id="KW-0812">Transmembrane</keyword>
<feature type="domain" description="TM2" evidence="7">
    <location>
        <begin position="26"/>
        <end position="81"/>
    </location>
</feature>